<dbReference type="AlphaFoldDB" id="A0A1G7C9J7"/>
<dbReference type="Proteomes" id="UP000198757">
    <property type="component" value="Unassembled WGS sequence"/>
</dbReference>
<protein>
    <submittedName>
        <fullName evidence="1">Uncharacterized protein</fullName>
    </submittedName>
</protein>
<organism evidence="1 2">
    <name type="scientific">Niabella drilacis (strain DSM 25811 / CCM 8410 / CCUG 62505 / LMG 26954 / E90)</name>
    <dbReference type="NCBI Taxonomy" id="1285928"/>
    <lineage>
        <taxon>Bacteria</taxon>
        <taxon>Pseudomonadati</taxon>
        <taxon>Bacteroidota</taxon>
        <taxon>Chitinophagia</taxon>
        <taxon>Chitinophagales</taxon>
        <taxon>Chitinophagaceae</taxon>
        <taxon>Niabella</taxon>
    </lineage>
</organism>
<accession>A0A1G7C9J7</accession>
<reference evidence="2" key="1">
    <citation type="submission" date="2016-10" db="EMBL/GenBank/DDBJ databases">
        <authorList>
            <person name="Varghese N."/>
            <person name="Submissions S."/>
        </authorList>
    </citation>
    <scope>NUCLEOTIDE SEQUENCE [LARGE SCALE GENOMIC DNA]</scope>
    <source>
        <strain evidence="2">DSM 25811 / CCM 8410 / LMG 26954 / E90</strain>
    </source>
</reference>
<dbReference type="STRING" id="1285928.SAMN04487894_1408"/>
<dbReference type="EMBL" id="FMZO01000040">
    <property type="protein sequence ID" value="SDE35085.1"/>
    <property type="molecule type" value="Genomic_DNA"/>
</dbReference>
<proteinExistence type="predicted"/>
<name>A0A1G7C9J7_NIADE</name>
<sequence>MLKQIGQPSARHFTLIPNIRHHLVRRHRLFWRAYCAGSKRVFVTVLFNKNACPANSRGHCDGDCGGVLYRDTYTLIHTK</sequence>
<feature type="non-terminal residue" evidence="1">
    <location>
        <position position="79"/>
    </location>
</feature>
<evidence type="ECO:0000313" key="1">
    <source>
        <dbReference type="EMBL" id="SDE35085.1"/>
    </source>
</evidence>
<gene>
    <name evidence="1" type="ORF">SAMN04487894_1408</name>
</gene>
<keyword evidence="2" id="KW-1185">Reference proteome</keyword>
<evidence type="ECO:0000313" key="2">
    <source>
        <dbReference type="Proteomes" id="UP000198757"/>
    </source>
</evidence>